<evidence type="ECO:0000256" key="1">
    <source>
        <dbReference type="ARBA" id="ARBA00004418"/>
    </source>
</evidence>
<gene>
    <name evidence="9" type="ORF">EC844_101214</name>
</gene>
<dbReference type="SUPFAM" id="SSF49584">
    <property type="entry name" value="Periplasmic chaperone C-domain"/>
    <property type="match status" value="1"/>
</dbReference>
<dbReference type="InterPro" id="IPR016148">
    <property type="entry name" value="Pili_assmbl_chaperone_C"/>
</dbReference>
<name>A0A4R1Y6T6_ACICA</name>
<dbReference type="Gene3D" id="2.60.40.10">
    <property type="entry name" value="Immunoglobulins"/>
    <property type="match status" value="2"/>
</dbReference>
<dbReference type="InterPro" id="IPR050643">
    <property type="entry name" value="Periplasmic_pilus_chap"/>
</dbReference>
<comment type="similarity">
    <text evidence="2">Belongs to the periplasmic pilus chaperone family.</text>
</comment>
<dbReference type="InterPro" id="IPR013783">
    <property type="entry name" value="Ig-like_fold"/>
</dbReference>
<dbReference type="AlphaFoldDB" id="A0A4R1Y6T6"/>
<keyword evidence="10" id="KW-1185">Reference proteome</keyword>
<evidence type="ECO:0000256" key="4">
    <source>
        <dbReference type="ARBA" id="ARBA00022764"/>
    </source>
</evidence>
<reference evidence="9 10" key="1">
    <citation type="submission" date="2019-03" db="EMBL/GenBank/DDBJ databases">
        <title>Genomic analyses of the natural microbiome of Caenorhabditis elegans.</title>
        <authorList>
            <person name="Samuel B."/>
        </authorList>
    </citation>
    <scope>NUCLEOTIDE SEQUENCE [LARGE SCALE GENOMIC DNA]</scope>
    <source>
        <strain evidence="9 10">JUb89</strain>
    </source>
</reference>
<dbReference type="InterPro" id="IPR001829">
    <property type="entry name" value="Pili_assmbl_chaperone_bac"/>
</dbReference>
<dbReference type="Proteomes" id="UP000294963">
    <property type="component" value="Unassembled WGS sequence"/>
</dbReference>
<evidence type="ECO:0000256" key="3">
    <source>
        <dbReference type="ARBA" id="ARBA00022729"/>
    </source>
</evidence>
<dbReference type="Pfam" id="PF00345">
    <property type="entry name" value="PapD_N"/>
    <property type="match status" value="1"/>
</dbReference>
<keyword evidence="5" id="KW-0143">Chaperone</keyword>
<dbReference type="EMBL" id="SLVJ01000001">
    <property type="protein sequence ID" value="TCM70940.1"/>
    <property type="molecule type" value="Genomic_DNA"/>
</dbReference>
<evidence type="ECO:0000259" key="8">
    <source>
        <dbReference type="Pfam" id="PF02753"/>
    </source>
</evidence>
<organism evidence="9 10">
    <name type="scientific">Acinetobacter calcoaceticus</name>
    <dbReference type="NCBI Taxonomy" id="471"/>
    <lineage>
        <taxon>Bacteria</taxon>
        <taxon>Pseudomonadati</taxon>
        <taxon>Pseudomonadota</taxon>
        <taxon>Gammaproteobacteria</taxon>
        <taxon>Moraxellales</taxon>
        <taxon>Moraxellaceae</taxon>
        <taxon>Acinetobacter</taxon>
        <taxon>Acinetobacter calcoaceticus/baumannii complex</taxon>
    </lineage>
</organism>
<dbReference type="PANTHER" id="PTHR30251">
    <property type="entry name" value="PILUS ASSEMBLY CHAPERONE"/>
    <property type="match status" value="1"/>
</dbReference>
<keyword evidence="4" id="KW-0574">Periplasm</keyword>
<dbReference type="Pfam" id="PF02753">
    <property type="entry name" value="PapD_C"/>
    <property type="match status" value="1"/>
</dbReference>
<keyword evidence="3 6" id="KW-0732">Signal</keyword>
<evidence type="ECO:0000256" key="5">
    <source>
        <dbReference type="ARBA" id="ARBA00023186"/>
    </source>
</evidence>
<dbReference type="PANTHER" id="PTHR30251:SF10">
    <property type="entry name" value="FIMBRIAL CHAPERONE YEHC-RELATED"/>
    <property type="match status" value="1"/>
</dbReference>
<comment type="subcellular location">
    <subcellularLocation>
        <location evidence="1">Periplasm</location>
    </subcellularLocation>
</comment>
<proteinExistence type="inferred from homology"/>
<dbReference type="InterPro" id="IPR036316">
    <property type="entry name" value="Pili_assmbl_chap_C_dom_sf"/>
</dbReference>
<dbReference type="SUPFAM" id="SSF49354">
    <property type="entry name" value="PapD-like"/>
    <property type="match status" value="1"/>
</dbReference>
<evidence type="ECO:0000259" key="7">
    <source>
        <dbReference type="Pfam" id="PF00345"/>
    </source>
</evidence>
<evidence type="ECO:0000256" key="6">
    <source>
        <dbReference type="SAM" id="SignalP"/>
    </source>
</evidence>
<dbReference type="InterPro" id="IPR016147">
    <property type="entry name" value="Pili_assmbl_chaperone_N"/>
</dbReference>
<evidence type="ECO:0000313" key="9">
    <source>
        <dbReference type="EMBL" id="TCM70940.1"/>
    </source>
</evidence>
<dbReference type="GO" id="GO:0030288">
    <property type="term" value="C:outer membrane-bounded periplasmic space"/>
    <property type="evidence" value="ECO:0007669"/>
    <property type="project" value="InterPro"/>
</dbReference>
<dbReference type="GO" id="GO:0071555">
    <property type="term" value="P:cell wall organization"/>
    <property type="evidence" value="ECO:0007669"/>
    <property type="project" value="InterPro"/>
</dbReference>
<dbReference type="InterPro" id="IPR008962">
    <property type="entry name" value="PapD-like_sf"/>
</dbReference>
<evidence type="ECO:0000256" key="2">
    <source>
        <dbReference type="ARBA" id="ARBA00007399"/>
    </source>
</evidence>
<feature type="signal peptide" evidence="6">
    <location>
        <begin position="1"/>
        <end position="25"/>
    </location>
</feature>
<feature type="domain" description="Pili assembly chaperone N-terminal" evidence="7">
    <location>
        <begin position="27"/>
        <end position="154"/>
    </location>
</feature>
<protein>
    <submittedName>
        <fullName evidence="9">P pilus assembly chaperone PapD</fullName>
    </submittedName>
</protein>
<sequence>MKFKKGKFLLGAAALMAVASTVSYAELVIQGTRVIYPSDAREITLQLDNTGGTPSLIQAWIDNGDEKITPDQSTVPFMITPPISRIEPKKSQTLRITALPNASQFDQKQETVLWLNVIDIPPKPESVNETAVPENYIQLAVRSRIKFFYRPAALVKDAFEAPEKIQWIKSADKLVIKNPTPYHITVNSILQKDGSKSLDLLSESLMLKPFSEHSVPFKNNNLNDMSFVNINDYGGHAEYKIKL</sequence>
<feature type="domain" description="Pili assembly chaperone C-terminal" evidence="8">
    <location>
        <begin position="176"/>
        <end position="236"/>
    </location>
</feature>
<accession>A0A4R1Y6T6</accession>
<feature type="chain" id="PRO_5020540044" evidence="6">
    <location>
        <begin position="26"/>
        <end position="243"/>
    </location>
</feature>
<comment type="caution">
    <text evidence="9">The sequence shown here is derived from an EMBL/GenBank/DDBJ whole genome shotgun (WGS) entry which is preliminary data.</text>
</comment>
<dbReference type="PRINTS" id="PR00969">
    <property type="entry name" value="CHAPERONPILI"/>
</dbReference>
<evidence type="ECO:0000313" key="10">
    <source>
        <dbReference type="Proteomes" id="UP000294963"/>
    </source>
</evidence>
<dbReference type="OrthoDB" id="9131059at2"/>